<gene>
    <name evidence="1" type="ORF">SAMN05216178_4007</name>
</gene>
<evidence type="ECO:0000313" key="1">
    <source>
        <dbReference type="EMBL" id="SEC25885.1"/>
    </source>
</evidence>
<protein>
    <submittedName>
        <fullName evidence="1">Uncharacterized protein</fullName>
    </submittedName>
</protein>
<dbReference type="EMBL" id="FNTJ01000001">
    <property type="protein sequence ID" value="SEC25885.1"/>
    <property type="molecule type" value="Genomic_DNA"/>
</dbReference>
<dbReference type="Proteomes" id="UP000198982">
    <property type="component" value="Unassembled WGS sequence"/>
</dbReference>
<organism evidence="1 2">
    <name type="scientific">Pseudomonas saponiphila</name>
    <dbReference type="NCBI Taxonomy" id="556534"/>
    <lineage>
        <taxon>Bacteria</taxon>
        <taxon>Pseudomonadati</taxon>
        <taxon>Pseudomonadota</taxon>
        <taxon>Gammaproteobacteria</taxon>
        <taxon>Pseudomonadales</taxon>
        <taxon>Pseudomonadaceae</taxon>
        <taxon>Pseudomonas</taxon>
    </lineage>
</organism>
<accession>A0A1H4R1Z6</accession>
<evidence type="ECO:0000313" key="2">
    <source>
        <dbReference type="Proteomes" id="UP000198982"/>
    </source>
</evidence>
<reference evidence="2" key="1">
    <citation type="submission" date="2016-10" db="EMBL/GenBank/DDBJ databases">
        <authorList>
            <person name="Varghese N."/>
            <person name="Submissions S."/>
        </authorList>
    </citation>
    <scope>NUCLEOTIDE SEQUENCE [LARGE SCALE GENOMIC DNA]</scope>
    <source>
        <strain evidence="2">DSM 9751</strain>
    </source>
</reference>
<sequence length="74" mass="8326">MHIQNDSGNSHPNVATRFADSENVSHVQSFHQSAAMYAARMVRFQYTRDSKTKFRRECLDHLKASLNTAKGSAA</sequence>
<proteinExistence type="predicted"/>
<name>A0A1H4R1Z6_9PSED</name>
<dbReference type="AlphaFoldDB" id="A0A1H4R1Z6"/>
<keyword evidence="2" id="KW-1185">Reference proteome</keyword>